<dbReference type="RefSeq" id="WP_192576254.1">
    <property type="nucleotide sequence ID" value="NZ_BFBR01000005.1"/>
</dbReference>
<dbReference type="Pfam" id="PF04014">
    <property type="entry name" value="MazE_antitoxin"/>
    <property type="match status" value="1"/>
</dbReference>
<protein>
    <recommendedName>
        <fullName evidence="1">SpoVT-AbrB domain-containing protein</fullName>
    </recommendedName>
</protein>
<dbReference type="SUPFAM" id="SSF89447">
    <property type="entry name" value="AbrB/MazE/MraZ-like"/>
    <property type="match status" value="1"/>
</dbReference>
<dbReference type="SMART" id="SM00966">
    <property type="entry name" value="SpoVT_AbrB"/>
    <property type="match status" value="1"/>
</dbReference>
<name>A0A2P2EAG5_9PROT</name>
<organism evidence="2 3">
    <name type="scientific">Candidatus Phycosocius bacilliformis</name>
    <dbReference type="NCBI Taxonomy" id="1445552"/>
    <lineage>
        <taxon>Bacteria</taxon>
        <taxon>Pseudomonadati</taxon>
        <taxon>Pseudomonadota</taxon>
        <taxon>Alphaproteobacteria</taxon>
        <taxon>Caulobacterales</taxon>
        <taxon>Caulobacterales incertae sedis</taxon>
        <taxon>Candidatus Phycosocius</taxon>
    </lineage>
</organism>
<feature type="domain" description="SpoVT-AbrB" evidence="1">
    <location>
        <begin position="4"/>
        <end position="51"/>
    </location>
</feature>
<reference evidence="2" key="1">
    <citation type="journal article" date="2018" name="Genome Announc.">
        <title>Draft Genome Sequence of "Candidatus Phycosocius bacilliformis," an Alphaproteobacterial Ectosymbiont of the Hydrocarbon-Producing Green Alga Botryococcus braunii.</title>
        <authorList>
            <person name="Tanabe Y."/>
            <person name="Yamaguchi H."/>
            <person name="Watanabe M.M."/>
        </authorList>
    </citation>
    <scope>NUCLEOTIDE SEQUENCE [LARGE SCALE GENOMIC DNA]</scope>
    <source>
        <strain evidence="2">BOTRYCO-2</strain>
    </source>
</reference>
<sequence length="90" mass="9750">MAMTTFSTKGQVVIPKALRQAKGFEAGAQVEVVDHPDGVLLKLVPAQKKQPISALIGLLHPRYRGPVVTIEEMNQAVEESAADRFSRANP</sequence>
<dbReference type="Proteomes" id="UP000245086">
    <property type="component" value="Unassembled WGS sequence"/>
</dbReference>
<gene>
    <name evidence="2" type="ORF">PbB2_01724</name>
</gene>
<dbReference type="GO" id="GO:0003677">
    <property type="term" value="F:DNA binding"/>
    <property type="evidence" value="ECO:0007669"/>
    <property type="project" value="InterPro"/>
</dbReference>
<evidence type="ECO:0000259" key="1">
    <source>
        <dbReference type="SMART" id="SM00966"/>
    </source>
</evidence>
<dbReference type="NCBIfam" id="TIGR01439">
    <property type="entry name" value="lp_hng_hel_AbrB"/>
    <property type="match status" value="1"/>
</dbReference>
<keyword evidence="3" id="KW-1185">Reference proteome</keyword>
<dbReference type="AlphaFoldDB" id="A0A2P2EAG5"/>
<evidence type="ECO:0000313" key="3">
    <source>
        <dbReference type="Proteomes" id="UP000245086"/>
    </source>
</evidence>
<dbReference type="Gene3D" id="2.10.260.10">
    <property type="match status" value="1"/>
</dbReference>
<dbReference type="EMBL" id="BFBR01000005">
    <property type="protein sequence ID" value="GBF58053.1"/>
    <property type="molecule type" value="Genomic_DNA"/>
</dbReference>
<dbReference type="InterPro" id="IPR007159">
    <property type="entry name" value="SpoVT-AbrB_dom"/>
</dbReference>
<accession>A0A2P2EAG5</accession>
<dbReference type="InterPro" id="IPR037914">
    <property type="entry name" value="SpoVT-AbrB_sf"/>
</dbReference>
<comment type="caution">
    <text evidence="2">The sequence shown here is derived from an EMBL/GenBank/DDBJ whole genome shotgun (WGS) entry which is preliminary data.</text>
</comment>
<proteinExistence type="predicted"/>
<evidence type="ECO:0000313" key="2">
    <source>
        <dbReference type="EMBL" id="GBF58053.1"/>
    </source>
</evidence>